<gene>
    <name evidence="1" type="ORF">MCHLDSM_01447</name>
</gene>
<evidence type="ECO:0000313" key="2">
    <source>
        <dbReference type="Proteomes" id="UP000036513"/>
    </source>
</evidence>
<accession>A0A0J6WG91</accession>
<dbReference type="Proteomes" id="UP000036513">
    <property type="component" value="Unassembled WGS sequence"/>
</dbReference>
<dbReference type="PATRIC" id="fig|37916.4.peg.1343"/>
<dbReference type="EMBL" id="JYNL01000010">
    <property type="protein sequence ID" value="KMO82295.1"/>
    <property type="molecule type" value="Genomic_DNA"/>
</dbReference>
<comment type="caution">
    <text evidence="1">The sequence shown here is derived from an EMBL/GenBank/DDBJ whole genome shotgun (WGS) entry which is preliminary data.</text>
</comment>
<reference evidence="1 2" key="1">
    <citation type="journal article" date="2015" name="Genome Biol. Evol.">
        <title>Characterization of Three Mycobacterium spp. with Potential Use in Bioremediation by Genome Sequencing and Comparative Genomics.</title>
        <authorList>
            <person name="Das S."/>
            <person name="Pettersson B.M."/>
            <person name="Behra P.R."/>
            <person name="Ramesh M."/>
            <person name="Dasgupta S."/>
            <person name="Bhattacharya A."/>
            <person name="Kirsebom L.A."/>
        </authorList>
    </citation>
    <scope>NUCLEOTIDE SEQUENCE [LARGE SCALE GENOMIC DNA]</scope>
    <source>
        <strain evidence="1 2">DSM 43826</strain>
    </source>
</reference>
<evidence type="ECO:0000313" key="1">
    <source>
        <dbReference type="EMBL" id="KMO82295.1"/>
    </source>
</evidence>
<protein>
    <submittedName>
        <fullName evidence="1">Uncharacterized protein</fullName>
    </submittedName>
</protein>
<organism evidence="1 2">
    <name type="scientific">Mycolicibacterium chlorophenolicum</name>
    <dbReference type="NCBI Taxonomy" id="37916"/>
    <lineage>
        <taxon>Bacteria</taxon>
        <taxon>Bacillati</taxon>
        <taxon>Actinomycetota</taxon>
        <taxon>Actinomycetes</taxon>
        <taxon>Mycobacteriales</taxon>
        <taxon>Mycobacteriaceae</taxon>
        <taxon>Mycolicibacterium</taxon>
    </lineage>
</organism>
<dbReference type="RefSeq" id="WP_048469345.1">
    <property type="nucleotide sequence ID" value="NZ_JYNL01000010.1"/>
</dbReference>
<name>A0A0J6WG91_9MYCO</name>
<proteinExistence type="predicted"/>
<sequence length="66" mass="7097">MRIKVEYGTSTYDIGDTPDNRDALKEVGELVSEGRSENLILELADGGTVIFVVGPAIPLAVSYLDI</sequence>
<keyword evidence="2" id="KW-1185">Reference proteome</keyword>
<dbReference type="AlphaFoldDB" id="A0A0J6WG91"/>